<dbReference type="InterPro" id="IPR007696">
    <property type="entry name" value="DNA_mismatch_repair_MutS_core"/>
</dbReference>
<organism evidence="13 14">
    <name type="scientific">Methanoregula boonei (strain DSM 21154 / JCM 14090 / 6A8)</name>
    <dbReference type="NCBI Taxonomy" id="456442"/>
    <lineage>
        <taxon>Archaea</taxon>
        <taxon>Methanobacteriati</taxon>
        <taxon>Methanobacteriota</taxon>
        <taxon>Stenosarchaea group</taxon>
        <taxon>Methanomicrobia</taxon>
        <taxon>Methanomicrobiales</taxon>
        <taxon>Methanoregulaceae</taxon>
        <taxon>Methanoregula</taxon>
    </lineage>
</organism>
<dbReference type="GO" id="GO:0005524">
    <property type="term" value="F:ATP binding"/>
    <property type="evidence" value="ECO:0007669"/>
    <property type="project" value="UniProtKB-UniRule"/>
</dbReference>
<feature type="domain" description="DNA mismatch repair proteins mutS family" evidence="12">
    <location>
        <begin position="719"/>
        <end position="735"/>
    </location>
</feature>
<dbReference type="InterPro" id="IPR036678">
    <property type="entry name" value="MutS_con_dom_sf"/>
</dbReference>
<dbReference type="eggNOG" id="arCOG02897">
    <property type="taxonomic scope" value="Archaea"/>
</dbReference>
<dbReference type="SMART" id="SM00533">
    <property type="entry name" value="MUTSd"/>
    <property type="match status" value="1"/>
</dbReference>
<evidence type="ECO:0000313" key="13">
    <source>
        <dbReference type="EMBL" id="ABS55734.1"/>
    </source>
</evidence>
<dbReference type="Gene3D" id="3.30.420.110">
    <property type="entry name" value="MutS, connector domain"/>
    <property type="match status" value="1"/>
</dbReference>
<comment type="function">
    <text evidence="7 8">This protein is involved in the repair of mismatches in DNA. It is possible that it carries out the mismatch recognition step. This protein has a weak ATPase activity.</text>
</comment>
<keyword evidence="4 8" id="KW-0067">ATP-binding</keyword>
<dbReference type="InterPro" id="IPR017261">
    <property type="entry name" value="DNA_mismatch_repair_MutS/MSH"/>
</dbReference>
<dbReference type="GO" id="GO:0003684">
    <property type="term" value="F:damaged DNA binding"/>
    <property type="evidence" value="ECO:0007669"/>
    <property type="project" value="UniProtKB-UniRule"/>
</dbReference>
<evidence type="ECO:0000256" key="1">
    <source>
        <dbReference type="ARBA" id="ARBA00006271"/>
    </source>
</evidence>
<dbReference type="PROSITE" id="PS00486">
    <property type="entry name" value="DNA_MISMATCH_REPAIR_2"/>
    <property type="match status" value="1"/>
</dbReference>
<dbReference type="NCBIfam" id="TIGR01070">
    <property type="entry name" value="mutS1"/>
    <property type="match status" value="1"/>
</dbReference>
<sequence length="903" mass="97555">MKTEPSLGTGPAADDGRTLTPGMRQYREIKAQYPDAILFFHIGDFFETLEGDAEIVSKELDLVLTSRSKNGDQRIPLAGVPHHAGEGYIARLVAKGYKVAICEQTEDPKTAKGLVKREVVRVITPGTVIDPVMLPSSAAAYLMAVSPGTKGADWGIALLDISTGEFFVLAIPAEGSTGNLRSEIARYRPAECIVPSSVDEELRTSLRRDGVVVTPYADDRFLPDRAGRTLCEHFGVASLAGYGCEGMPAAVSAAGAALSYAADTQKSTLPHVSSLFTRSSAQGMMLDAITLRNLEVHESIRGGTKGATLFSTLDRTKTPMGSRFLRLHLTRPLTDIARINARLDAVEYFTASATLRMTLRELLTRHADIERITARISYGNAGPRDLVALAETLATLPEIRKLLAGPSVGSDNSAPVPRRVAAARDCLFDLPSIIDLIRRAITDDPPAIAKNGGVIRSGYSAELDGMTGVLHSGKNWIAELQQQEREKTGIKSLKIGYNRIFGYYIDVSKSNIALVPARYERRQTTATGERYTIPELREKEAVITDADERVLALERSLYAGLIDEIRKEIPALQSISRGIATLDVAAALADAATDFDYVRPRPDTGDAITCRDIRHPVVEQSLAGGFVPNDTELSGSKNQIMIITGANMAGKSTYMRSVALCCIMAQAGSFVPARSAQIGIIDRIFTRVGAFDDLASGQSTFFVEMLELANILNNMTEKSLVILDEIGRGTSTADGCSIAQAVLEYLHGKSSAGPKTLFATHFHELIGMEAELKRVKNYHFAVQETKQDVVFLRKLIPGATDKSYGIHVARLAGIPKKATDRAEVHLCETLKRDASGGSKARRYTQLLLADDNLPARAAAAPDPVIAEIAGLDPDSMTPMQALSKLAELKSRAGRSCNMPGKDL</sequence>
<dbReference type="EMBL" id="CP000780">
    <property type="protein sequence ID" value="ABS55734.1"/>
    <property type="molecule type" value="Genomic_DNA"/>
</dbReference>
<name>A7I7M3_METB6</name>
<evidence type="ECO:0000256" key="6">
    <source>
        <dbReference type="ARBA" id="ARBA00023204"/>
    </source>
</evidence>
<evidence type="ECO:0000256" key="9">
    <source>
        <dbReference type="NCBIfam" id="TIGR01070"/>
    </source>
</evidence>
<keyword evidence="14" id="KW-1185">Reference proteome</keyword>
<dbReference type="InterPro" id="IPR000432">
    <property type="entry name" value="DNA_mismatch_repair_MutS_C"/>
</dbReference>
<accession>A7I7M3</accession>
<dbReference type="SUPFAM" id="SSF52540">
    <property type="entry name" value="P-loop containing nucleoside triphosphate hydrolases"/>
    <property type="match status" value="1"/>
</dbReference>
<dbReference type="FunFam" id="3.40.1170.10:FF:000001">
    <property type="entry name" value="DNA mismatch repair protein MutS"/>
    <property type="match status" value="1"/>
</dbReference>
<dbReference type="STRING" id="456442.Mboo_1216"/>
<dbReference type="Gene3D" id="3.40.50.300">
    <property type="entry name" value="P-loop containing nucleotide triphosphate hydrolases"/>
    <property type="match status" value="1"/>
</dbReference>
<keyword evidence="5 8" id="KW-0238">DNA-binding</keyword>
<dbReference type="PIRSF" id="PIRSF037677">
    <property type="entry name" value="DNA_mis_repair_Msh6"/>
    <property type="match status" value="1"/>
</dbReference>
<dbReference type="OrthoDB" id="146065at2157"/>
<dbReference type="InterPro" id="IPR016151">
    <property type="entry name" value="DNA_mismatch_repair_MutS_N"/>
</dbReference>
<dbReference type="SUPFAM" id="SSF53150">
    <property type="entry name" value="DNA repair protein MutS, domain II"/>
    <property type="match status" value="1"/>
</dbReference>
<evidence type="ECO:0000256" key="4">
    <source>
        <dbReference type="ARBA" id="ARBA00022840"/>
    </source>
</evidence>
<evidence type="ECO:0000256" key="10">
    <source>
        <dbReference type="RuleBase" id="RU003756"/>
    </source>
</evidence>
<keyword evidence="3 8" id="KW-0227">DNA damage</keyword>
<dbReference type="InterPro" id="IPR027417">
    <property type="entry name" value="P-loop_NTPase"/>
</dbReference>
<proteinExistence type="inferred from homology"/>
<dbReference type="SUPFAM" id="SSF55271">
    <property type="entry name" value="DNA repair protein MutS, domain I"/>
    <property type="match status" value="1"/>
</dbReference>
<dbReference type="Proteomes" id="UP000002408">
    <property type="component" value="Chromosome"/>
</dbReference>
<dbReference type="GeneID" id="5410388"/>
<dbReference type="HOGENOM" id="CLU_002472_3_1_2"/>
<dbReference type="KEGG" id="mbn:Mboo_1216"/>
<dbReference type="AlphaFoldDB" id="A7I7M3"/>
<dbReference type="InterPro" id="IPR036187">
    <property type="entry name" value="DNA_mismatch_repair_MutS_sf"/>
</dbReference>
<keyword evidence="6 8" id="KW-0234">DNA repair</keyword>
<dbReference type="NCBIfam" id="NF003810">
    <property type="entry name" value="PRK05399.1"/>
    <property type="match status" value="1"/>
</dbReference>
<dbReference type="Pfam" id="PF05190">
    <property type="entry name" value="MutS_IV"/>
    <property type="match status" value="1"/>
</dbReference>
<dbReference type="GO" id="GO:0006298">
    <property type="term" value="P:mismatch repair"/>
    <property type="evidence" value="ECO:0007669"/>
    <property type="project" value="UniProtKB-UniRule"/>
</dbReference>
<dbReference type="Pfam" id="PF05188">
    <property type="entry name" value="MutS_II"/>
    <property type="match status" value="1"/>
</dbReference>
<dbReference type="InterPro" id="IPR045076">
    <property type="entry name" value="MutS"/>
</dbReference>
<dbReference type="SUPFAM" id="SSF48334">
    <property type="entry name" value="DNA repair protein MutS, domain III"/>
    <property type="match status" value="1"/>
</dbReference>
<dbReference type="GO" id="GO:0140664">
    <property type="term" value="F:ATP-dependent DNA damage sensor activity"/>
    <property type="evidence" value="ECO:0007669"/>
    <property type="project" value="InterPro"/>
</dbReference>
<dbReference type="Pfam" id="PF00488">
    <property type="entry name" value="MutS_V"/>
    <property type="match status" value="1"/>
</dbReference>
<dbReference type="GO" id="GO:0030983">
    <property type="term" value="F:mismatched DNA binding"/>
    <property type="evidence" value="ECO:0007669"/>
    <property type="project" value="InterPro"/>
</dbReference>
<dbReference type="InterPro" id="IPR007695">
    <property type="entry name" value="DNA_mismatch_repair_MutS-lik_N"/>
</dbReference>
<dbReference type="Pfam" id="PF01624">
    <property type="entry name" value="MutS_I"/>
    <property type="match status" value="1"/>
</dbReference>
<dbReference type="CDD" id="cd03284">
    <property type="entry name" value="ABC_MutS1"/>
    <property type="match status" value="1"/>
</dbReference>
<evidence type="ECO:0000256" key="2">
    <source>
        <dbReference type="ARBA" id="ARBA00022741"/>
    </source>
</evidence>
<evidence type="ECO:0000313" key="14">
    <source>
        <dbReference type="Proteomes" id="UP000002408"/>
    </source>
</evidence>
<evidence type="ECO:0000256" key="8">
    <source>
        <dbReference type="HAMAP-Rule" id="MF_00096"/>
    </source>
</evidence>
<dbReference type="RefSeq" id="WP_012106765.1">
    <property type="nucleotide sequence ID" value="NC_009712.1"/>
</dbReference>
<comment type="caution">
    <text evidence="8">Lacks conserved residue(s) required for the propagation of feature annotation.</text>
</comment>
<reference evidence="14" key="1">
    <citation type="journal article" date="2015" name="Microbiology">
        <title>Genome of Methanoregula boonei 6A8 reveals adaptations to oligotrophic peatland environments.</title>
        <authorList>
            <person name="Braeuer S."/>
            <person name="Cadillo-Quiroz H."/>
            <person name="Kyrpides N."/>
            <person name="Woyke T."/>
            <person name="Goodwin L."/>
            <person name="Detter C."/>
            <person name="Podell S."/>
            <person name="Yavitt J.B."/>
            <person name="Zinder S.H."/>
        </authorList>
    </citation>
    <scope>NUCLEOTIDE SEQUENCE [LARGE SCALE GENOMIC DNA]</scope>
    <source>
        <strain evidence="14">DSM 21154 / JCM 14090 / 6A8</strain>
    </source>
</reference>
<dbReference type="InterPro" id="IPR007860">
    <property type="entry name" value="DNA_mmatch_repair_MutS_con_dom"/>
</dbReference>
<evidence type="ECO:0000256" key="11">
    <source>
        <dbReference type="SAM" id="MobiDB-lite"/>
    </source>
</evidence>
<dbReference type="FunFam" id="3.40.50.300:FF:000870">
    <property type="entry name" value="MutS protein homolog 4"/>
    <property type="match status" value="1"/>
</dbReference>
<dbReference type="SMART" id="SM00534">
    <property type="entry name" value="MUTSac"/>
    <property type="match status" value="1"/>
</dbReference>
<gene>
    <name evidence="8" type="primary">mutS</name>
    <name evidence="13" type="ordered locus">Mboo_1216</name>
</gene>
<comment type="similarity">
    <text evidence="1 8 10">Belongs to the DNA mismatch repair MutS family.</text>
</comment>
<protein>
    <recommendedName>
        <fullName evidence="8 9">DNA mismatch repair protein MutS</fullName>
    </recommendedName>
</protein>
<dbReference type="PANTHER" id="PTHR11361:SF34">
    <property type="entry name" value="DNA MISMATCH REPAIR PROTEIN MSH1, MITOCHONDRIAL"/>
    <property type="match status" value="1"/>
</dbReference>
<dbReference type="InterPro" id="IPR005748">
    <property type="entry name" value="DNA_mismatch_repair_MutS"/>
</dbReference>
<dbReference type="InterPro" id="IPR007861">
    <property type="entry name" value="DNA_mismatch_repair_MutS_clamp"/>
</dbReference>
<dbReference type="PANTHER" id="PTHR11361">
    <property type="entry name" value="DNA MISMATCH REPAIR PROTEIN MUTS FAMILY MEMBER"/>
    <property type="match status" value="1"/>
</dbReference>
<dbReference type="Pfam" id="PF05192">
    <property type="entry name" value="MutS_III"/>
    <property type="match status" value="1"/>
</dbReference>
<evidence type="ECO:0000256" key="3">
    <source>
        <dbReference type="ARBA" id="ARBA00022763"/>
    </source>
</evidence>
<dbReference type="Gene3D" id="3.40.1170.10">
    <property type="entry name" value="DNA repair protein MutS, domain I"/>
    <property type="match status" value="1"/>
</dbReference>
<dbReference type="FunFam" id="1.10.1420.10:FF:000001">
    <property type="entry name" value="DNA mismatch repair protein MutS"/>
    <property type="match status" value="1"/>
</dbReference>
<dbReference type="HAMAP" id="MF_00096">
    <property type="entry name" value="MutS"/>
    <property type="match status" value="1"/>
</dbReference>
<evidence type="ECO:0000259" key="12">
    <source>
        <dbReference type="PROSITE" id="PS00486"/>
    </source>
</evidence>
<feature type="region of interest" description="Disordered" evidence="11">
    <location>
        <begin position="1"/>
        <end position="20"/>
    </location>
</feature>
<dbReference type="Gene3D" id="1.10.1420.10">
    <property type="match status" value="2"/>
</dbReference>
<evidence type="ECO:0000256" key="7">
    <source>
        <dbReference type="ARBA" id="ARBA00024647"/>
    </source>
</evidence>
<evidence type="ECO:0000256" key="5">
    <source>
        <dbReference type="ARBA" id="ARBA00023125"/>
    </source>
</evidence>
<keyword evidence="2 8" id="KW-0547">Nucleotide-binding</keyword>